<dbReference type="AlphaFoldDB" id="J3NX48"/>
<dbReference type="RefSeq" id="XP_009221930.1">
    <property type="nucleotide sequence ID" value="XM_009223666.1"/>
</dbReference>
<proteinExistence type="predicted"/>
<dbReference type="EMBL" id="GL385397">
    <property type="protein sequence ID" value="EJT75930.1"/>
    <property type="molecule type" value="Genomic_DNA"/>
</dbReference>
<accession>J3NX48</accession>
<reference evidence="2" key="3">
    <citation type="submission" date="2010-09" db="EMBL/GenBank/DDBJ databases">
        <title>Annotation of Gaeumannomyces graminis var. tritici R3-111a-1.</title>
        <authorList>
            <consortium name="The Broad Institute Genome Sequencing Platform"/>
            <person name="Ma L.-J."/>
            <person name="Dead R."/>
            <person name="Young S.K."/>
            <person name="Zeng Q."/>
            <person name="Gargeya S."/>
            <person name="Fitzgerald M."/>
            <person name="Haas B."/>
            <person name="Abouelleil A."/>
            <person name="Alvarado L."/>
            <person name="Arachchi H.M."/>
            <person name="Berlin A."/>
            <person name="Brown A."/>
            <person name="Chapman S.B."/>
            <person name="Chen Z."/>
            <person name="Dunbar C."/>
            <person name="Freedman E."/>
            <person name="Gearin G."/>
            <person name="Gellesch M."/>
            <person name="Goldberg J."/>
            <person name="Griggs A."/>
            <person name="Gujja S."/>
            <person name="Heiman D."/>
            <person name="Howarth C."/>
            <person name="Larson L."/>
            <person name="Lui A."/>
            <person name="MacDonald P.J.P."/>
            <person name="Mehta T."/>
            <person name="Montmayeur A."/>
            <person name="Murphy C."/>
            <person name="Neiman D."/>
            <person name="Pearson M."/>
            <person name="Priest M."/>
            <person name="Roberts A."/>
            <person name="Saif S."/>
            <person name="Shea T."/>
            <person name="Shenoy N."/>
            <person name="Sisk P."/>
            <person name="Stolte C."/>
            <person name="Sykes S."/>
            <person name="Yandava C."/>
            <person name="Wortman J."/>
            <person name="Nusbaum C."/>
            <person name="Birren B."/>
        </authorList>
    </citation>
    <scope>NUCLEOTIDE SEQUENCE</scope>
    <source>
        <strain evidence="2">R3-111a-1</strain>
    </source>
</reference>
<feature type="region of interest" description="Disordered" evidence="1">
    <location>
        <begin position="70"/>
        <end position="105"/>
    </location>
</feature>
<name>J3NX48_GAET3</name>
<protein>
    <submittedName>
        <fullName evidence="2 3">Uncharacterized protein</fullName>
    </submittedName>
</protein>
<sequence length="105" mass="11799">MTPSQPKLTTQHVFAAYIKKNVMKEWLKENFGANFKATIQNGHYQIQAPREITKEEIAYLTSKHHYISNFEEQPSLANDNPSSEESAPTTANNSPTSEGGFPNTK</sequence>
<dbReference type="EnsemblFungi" id="EJT75930">
    <property type="protein sequence ID" value="EJT75930"/>
    <property type="gene ID" value="GGTG_05855"/>
</dbReference>
<dbReference type="HOGENOM" id="CLU_2236757_0_0_1"/>
<dbReference type="Proteomes" id="UP000006039">
    <property type="component" value="Unassembled WGS sequence"/>
</dbReference>
<gene>
    <name evidence="3" type="primary">20346313</name>
    <name evidence="2" type="ORF">GGTG_05855</name>
</gene>
<dbReference type="VEuPathDB" id="FungiDB:GGTG_05855"/>
<organism evidence="2">
    <name type="scientific">Gaeumannomyces tritici (strain R3-111a-1)</name>
    <name type="common">Wheat and barley take-all root rot fungus</name>
    <name type="synonym">Gaeumannomyces graminis var. tritici</name>
    <dbReference type="NCBI Taxonomy" id="644352"/>
    <lineage>
        <taxon>Eukaryota</taxon>
        <taxon>Fungi</taxon>
        <taxon>Dikarya</taxon>
        <taxon>Ascomycota</taxon>
        <taxon>Pezizomycotina</taxon>
        <taxon>Sordariomycetes</taxon>
        <taxon>Sordariomycetidae</taxon>
        <taxon>Magnaporthales</taxon>
        <taxon>Magnaporthaceae</taxon>
        <taxon>Gaeumannomyces</taxon>
    </lineage>
</organism>
<evidence type="ECO:0000313" key="4">
    <source>
        <dbReference type="Proteomes" id="UP000006039"/>
    </source>
</evidence>
<dbReference type="GeneID" id="20346313"/>
<dbReference type="eggNOG" id="ENOG502RNHB">
    <property type="taxonomic scope" value="Eukaryota"/>
</dbReference>
<evidence type="ECO:0000256" key="1">
    <source>
        <dbReference type="SAM" id="MobiDB-lite"/>
    </source>
</evidence>
<reference evidence="3" key="5">
    <citation type="submission" date="2018-04" db="UniProtKB">
        <authorList>
            <consortium name="EnsemblFungi"/>
        </authorList>
    </citation>
    <scope>IDENTIFICATION</scope>
    <source>
        <strain evidence="3">R3-111a-1</strain>
    </source>
</reference>
<evidence type="ECO:0000313" key="3">
    <source>
        <dbReference type="EnsemblFungi" id="EJT75930"/>
    </source>
</evidence>
<evidence type="ECO:0000313" key="2">
    <source>
        <dbReference type="EMBL" id="EJT75930.1"/>
    </source>
</evidence>
<reference evidence="2" key="2">
    <citation type="submission" date="2010-07" db="EMBL/GenBank/DDBJ databases">
        <authorList>
            <consortium name="The Broad Institute Genome Sequencing Platform"/>
            <consortium name="Broad Institute Genome Sequencing Center for Infectious Disease"/>
            <person name="Ma L.-J."/>
            <person name="Dead R."/>
            <person name="Young S."/>
            <person name="Zeng Q."/>
            <person name="Koehrsen M."/>
            <person name="Alvarado L."/>
            <person name="Berlin A."/>
            <person name="Chapman S.B."/>
            <person name="Chen Z."/>
            <person name="Freedman E."/>
            <person name="Gellesch M."/>
            <person name="Goldberg J."/>
            <person name="Griggs A."/>
            <person name="Gujja S."/>
            <person name="Heilman E.R."/>
            <person name="Heiman D."/>
            <person name="Hepburn T."/>
            <person name="Howarth C."/>
            <person name="Jen D."/>
            <person name="Larson L."/>
            <person name="Mehta T."/>
            <person name="Neiman D."/>
            <person name="Pearson M."/>
            <person name="Roberts A."/>
            <person name="Saif S."/>
            <person name="Shea T."/>
            <person name="Shenoy N."/>
            <person name="Sisk P."/>
            <person name="Stolte C."/>
            <person name="Sykes S."/>
            <person name="Walk T."/>
            <person name="White J."/>
            <person name="Yandava C."/>
            <person name="Haas B."/>
            <person name="Nusbaum C."/>
            <person name="Birren B."/>
        </authorList>
    </citation>
    <scope>NUCLEOTIDE SEQUENCE</scope>
    <source>
        <strain evidence="2">R3-111a-1</strain>
    </source>
</reference>
<keyword evidence="4" id="KW-1185">Reference proteome</keyword>
<reference evidence="3" key="4">
    <citation type="journal article" date="2015" name="G3 (Bethesda)">
        <title>Genome sequences of three phytopathogenic species of the Magnaporthaceae family of fungi.</title>
        <authorList>
            <person name="Okagaki L.H."/>
            <person name="Nunes C.C."/>
            <person name="Sailsbery J."/>
            <person name="Clay B."/>
            <person name="Brown D."/>
            <person name="John T."/>
            <person name="Oh Y."/>
            <person name="Young N."/>
            <person name="Fitzgerald M."/>
            <person name="Haas B.J."/>
            <person name="Zeng Q."/>
            <person name="Young S."/>
            <person name="Adiconis X."/>
            <person name="Fan L."/>
            <person name="Levin J.Z."/>
            <person name="Mitchell T.K."/>
            <person name="Okubara P.A."/>
            <person name="Farman M.L."/>
            <person name="Kohn L.M."/>
            <person name="Birren B."/>
            <person name="Ma L.-J."/>
            <person name="Dean R.A."/>
        </authorList>
    </citation>
    <scope>NUCLEOTIDE SEQUENCE</scope>
    <source>
        <strain evidence="3">R3-111a-1</strain>
    </source>
</reference>
<reference evidence="4" key="1">
    <citation type="submission" date="2010-07" db="EMBL/GenBank/DDBJ databases">
        <title>The genome sequence of Gaeumannomyces graminis var. tritici strain R3-111a-1.</title>
        <authorList>
            <consortium name="The Broad Institute Genome Sequencing Platform"/>
            <person name="Ma L.-J."/>
            <person name="Dead R."/>
            <person name="Young S."/>
            <person name="Zeng Q."/>
            <person name="Koehrsen M."/>
            <person name="Alvarado L."/>
            <person name="Berlin A."/>
            <person name="Chapman S.B."/>
            <person name="Chen Z."/>
            <person name="Freedman E."/>
            <person name="Gellesch M."/>
            <person name="Goldberg J."/>
            <person name="Griggs A."/>
            <person name="Gujja S."/>
            <person name="Heilman E.R."/>
            <person name="Heiman D."/>
            <person name="Hepburn T."/>
            <person name="Howarth C."/>
            <person name="Jen D."/>
            <person name="Larson L."/>
            <person name="Mehta T."/>
            <person name="Neiman D."/>
            <person name="Pearson M."/>
            <person name="Roberts A."/>
            <person name="Saif S."/>
            <person name="Shea T."/>
            <person name="Shenoy N."/>
            <person name="Sisk P."/>
            <person name="Stolte C."/>
            <person name="Sykes S."/>
            <person name="Walk T."/>
            <person name="White J."/>
            <person name="Yandava C."/>
            <person name="Haas B."/>
            <person name="Nusbaum C."/>
            <person name="Birren B."/>
        </authorList>
    </citation>
    <scope>NUCLEOTIDE SEQUENCE [LARGE SCALE GENOMIC DNA]</scope>
    <source>
        <strain evidence="4">R3-111a-1</strain>
    </source>
</reference>